<gene>
    <name evidence="1" type="ORF">DUI87_10631</name>
</gene>
<dbReference type="Proteomes" id="UP000269221">
    <property type="component" value="Unassembled WGS sequence"/>
</dbReference>
<evidence type="ECO:0000313" key="1">
    <source>
        <dbReference type="EMBL" id="RMC13100.1"/>
    </source>
</evidence>
<protein>
    <submittedName>
        <fullName evidence="1">Uncharacterized protein</fullName>
    </submittedName>
</protein>
<sequence>MGEVPEDLREANITPIIMKNKRMIQETKSLSASPWSQEVEEIVLEIIFKHRKDKVIGSSQQRENHALPILLMDTYNELTSLVNELGSLLGPLLFTVFINDMDNGIEDIPRILSII</sequence>
<accession>A0A3M0KQF5</accession>
<comment type="caution">
    <text evidence="1">The sequence shown here is derived from an EMBL/GenBank/DDBJ whole genome shotgun (WGS) entry which is preliminary data.</text>
</comment>
<dbReference type="AlphaFoldDB" id="A0A3M0KQF5"/>
<keyword evidence="2" id="KW-1185">Reference proteome</keyword>
<reference evidence="1 2" key="1">
    <citation type="submission" date="2018-07" db="EMBL/GenBank/DDBJ databases">
        <title>A high quality draft genome assembly of the barn swallow (H. rustica rustica).</title>
        <authorList>
            <person name="Formenti G."/>
            <person name="Chiara M."/>
            <person name="Poveda L."/>
            <person name="Francoijs K.-J."/>
            <person name="Bonisoli-Alquati A."/>
            <person name="Canova L."/>
            <person name="Gianfranceschi L."/>
            <person name="Horner D.S."/>
            <person name="Saino N."/>
        </authorList>
    </citation>
    <scope>NUCLEOTIDE SEQUENCE [LARGE SCALE GENOMIC DNA]</scope>
    <source>
        <strain evidence="1">Chelidonia</strain>
        <tissue evidence="1">Blood</tissue>
    </source>
</reference>
<dbReference type="EMBL" id="QRBI01000106">
    <property type="protein sequence ID" value="RMC13100.1"/>
    <property type="molecule type" value="Genomic_DNA"/>
</dbReference>
<organism evidence="1 2">
    <name type="scientific">Hirundo rustica rustica</name>
    <dbReference type="NCBI Taxonomy" id="333673"/>
    <lineage>
        <taxon>Eukaryota</taxon>
        <taxon>Metazoa</taxon>
        <taxon>Chordata</taxon>
        <taxon>Craniata</taxon>
        <taxon>Vertebrata</taxon>
        <taxon>Euteleostomi</taxon>
        <taxon>Archelosauria</taxon>
        <taxon>Archosauria</taxon>
        <taxon>Dinosauria</taxon>
        <taxon>Saurischia</taxon>
        <taxon>Theropoda</taxon>
        <taxon>Coelurosauria</taxon>
        <taxon>Aves</taxon>
        <taxon>Neognathae</taxon>
        <taxon>Neoaves</taxon>
        <taxon>Telluraves</taxon>
        <taxon>Australaves</taxon>
        <taxon>Passeriformes</taxon>
        <taxon>Sylvioidea</taxon>
        <taxon>Hirundinidae</taxon>
        <taxon>Hirundo</taxon>
    </lineage>
</organism>
<name>A0A3M0KQF5_HIRRU</name>
<proteinExistence type="predicted"/>
<evidence type="ECO:0000313" key="2">
    <source>
        <dbReference type="Proteomes" id="UP000269221"/>
    </source>
</evidence>